<dbReference type="EMBL" id="CDMY01000531">
    <property type="protein sequence ID" value="CEM20951.1"/>
    <property type="molecule type" value="Genomic_DNA"/>
</dbReference>
<dbReference type="SUPFAM" id="SSF56112">
    <property type="entry name" value="Protein kinase-like (PK-like)"/>
    <property type="match status" value="1"/>
</dbReference>
<evidence type="ECO:0000256" key="1">
    <source>
        <dbReference type="SAM" id="MobiDB-lite"/>
    </source>
</evidence>
<protein>
    <recommendedName>
        <fullName evidence="4">Protein kinase domain-containing protein</fullName>
    </recommendedName>
</protein>
<feature type="region of interest" description="Disordered" evidence="1">
    <location>
        <begin position="389"/>
        <end position="420"/>
    </location>
</feature>
<evidence type="ECO:0008006" key="4">
    <source>
        <dbReference type="Google" id="ProtNLM"/>
    </source>
</evidence>
<gene>
    <name evidence="2" type="ORF">Vbra_16585</name>
</gene>
<keyword evidence="3" id="KW-1185">Reference proteome</keyword>
<name>A0A0G4FZX7_VITBC</name>
<evidence type="ECO:0000313" key="2">
    <source>
        <dbReference type="EMBL" id="CEM20951.1"/>
    </source>
</evidence>
<dbReference type="Proteomes" id="UP000041254">
    <property type="component" value="Unassembled WGS sequence"/>
</dbReference>
<evidence type="ECO:0000313" key="3">
    <source>
        <dbReference type="Proteomes" id="UP000041254"/>
    </source>
</evidence>
<dbReference type="AlphaFoldDB" id="A0A0G4FZX7"/>
<dbReference type="PhylomeDB" id="A0A0G4FZX7"/>
<reference evidence="2 3" key="1">
    <citation type="submission" date="2014-11" db="EMBL/GenBank/DDBJ databases">
        <authorList>
            <person name="Zhu J."/>
            <person name="Qi W."/>
            <person name="Song R."/>
        </authorList>
    </citation>
    <scope>NUCLEOTIDE SEQUENCE [LARGE SCALE GENOMIC DNA]</scope>
</reference>
<feature type="region of interest" description="Disordered" evidence="1">
    <location>
        <begin position="246"/>
        <end position="266"/>
    </location>
</feature>
<organism evidence="2 3">
    <name type="scientific">Vitrella brassicaformis (strain CCMP3155)</name>
    <dbReference type="NCBI Taxonomy" id="1169540"/>
    <lineage>
        <taxon>Eukaryota</taxon>
        <taxon>Sar</taxon>
        <taxon>Alveolata</taxon>
        <taxon>Colpodellida</taxon>
        <taxon>Vitrellaceae</taxon>
        <taxon>Vitrella</taxon>
    </lineage>
</organism>
<proteinExistence type="predicted"/>
<accession>A0A0G4FZX7</accession>
<dbReference type="VEuPathDB" id="CryptoDB:Vbra_16585"/>
<sequence length="436" mass="47746">MSVPCGSAPSSPTATSPPLAFVLTDSVTFVAEKRLTGGRGHCEILEGRLHVTEGGVTTTRHAVIMKSAARGDPQRRDSERTAEHLDRQWNESLRGVNMEAEGQWAYYINSFATAAQGQDHQHQYNRLPETHTGTAHIVPQVHIRSNRQPEEPQTEGQGHFGDHYAVFDKVGNGKELEDVIFDSTCGSDDYRAVVGVNALLCMLELHALGVTHNDYHYGNLLVADEATGELKVTDLESLRKVLRARHPTAPCREDGTPGPQPPTGLPPLQSHPAPLHLSLHHLQTWARGDYGYDIKEVNDYTPATFAVLLLSFDGPTAGHLRHFATDKLRAVLHHFSHLAEADLGDEAARRAVGMYQRAVADIRQEARRLSTTERQERAVALGRVLQQRRQGPATKALGAQAAERTAHPAPGGSTMDDADYEKCGLTGTSLPTFYIP</sequence>
<dbReference type="InterPro" id="IPR011009">
    <property type="entry name" value="Kinase-like_dom_sf"/>
</dbReference>
<dbReference type="InParanoid" id="A0A0G4FZX7"/>